<comment type="caution">
    <text evidence="2">The sequence shown here is derived from an EMBL/GenBank/DDBJ whole genome shotgun (WGS) entry which is preliminary data.</text>
</comment>
<reference evidence="2" key="1">
    <citation type="journal article" date="2022" name="Int. J. Mol. Sci.">
        <title>Draft Genome of Tanacetum Coccineum: Genomic Comparison of Closely Related Tanacetum-Family Plants.</title>
        <authorList>
            <person name="Yamashiro T."/>
            <person name="Shiraishi A."/>
            <person name="Nakayama K."/>
            <person name="Satake H."/>
        </authorList>
    </citation>
    <scope>NUCLEOTIDE SEQUENCE</scope>
</reference>
<evidence type="ECO:0000313" key="3">
    <source>
        <dbReference type="Proteomes" id="UP001151760"/>
    </source>
</evidence>
<dbReference type="Proteomes" id="UP001151760">
    <property type="component" value="Unassembled WGS sequence"/>
</dbReference>
<name>A0ABQ5G5Q7_9ASTR</name>
<proteinExistence type="predicted"/>
<accession>A0ABQ5G5Q7</accession>
<feature type="compositionally biased region" description="Polar residues" evidence="1">
    <location>
        <begin position="455"/>
        <end position="470"/>
    </location>
</feature>
<feature type="region of interest" description="Disordered" evidence="1">
    <location>
        <begin position="52"/>
        <end position="96"/>
    </location>
</feature>
<protein>
    <submittedName>
        <fullName evidence="2">Uncharacterized protein</fullName>
    </submittedName>
</protein>
<gene>
    <name evidence="2" type="ORF">Tco_1029618</name>
</gene>
<organism evidence="2 3">
    <name type="scientific">Tanacetum coccineum</name>
    <dbReference type="NCBI Taxonomy" id="301880"/>
    <lineage>
        <taxon>Eukaryota</taxon>
        <taxon>Viridiplantae</taxon>
        <taxon>Streptophyta</taxon>
        <taxon>Embryophyta</taxon>
        <taxon>Tracheophyta</taxon>
        <taxon>Spermatophyta</taxon>
        <taxon>Magnoliopsida</taxon>
        <taxon>eudicotyledons</taxon>
        <taxon>Gunneridae</taxon>
        <taxon>Pentapetalae</taxon>
        <taxon>asterids</taxon>
        <taxon>campanulids</taxon>
        <taxon>Asterales</taxon>
        <taxon>Asteraceae</taxon>
        <taxon>Asteroideae</taxon>
        <taxon>Anthemideae</taxon>
        <taxon>Anthemidinae</taxon>
        <taxon>Tanacetum</taxon>
    </lineage>
</organism>
<dbReference type="EMBL" id="BQNB010018067">
    <property type="protein sequence ID" value="GJT70332.1"/>
    <property type="molecule type" value="Genomic_DNA"/>
</dbReference>
<feature type="compositionally biased region" description="Low complexity" evidence="1">
    <location>
        <begin position="52"/>
        <end position="64"/>
    </location>
</feature>
<reference evidence="2" key="2">
    <citation type="submission" date="2022-01" db="EMBL/GenBank/DDBJ databases">
        <authorList>
            <person name="Yamashiro T."/>
            <person name="Shiraishi A."/>
            <person name="Satake H."/>
            <person name="Nakayama K."/>
        </authorList>
    </citation>
    <scope>NUCLEOTIDE SEQUENCE</scope>
</reference>
<evidence type="ECO:0000256" key="1">
    <source>
        <dbReference type="SAM" id="MobiDB-lite"/>
    </source>
</evidence>
<keyword evidence="3" id="KW-1185">Reference proteome</keyword>
<sequence>MCDPVLRRSDNTVMSIHDFLCMPSLEKATVWRSHMSWDSILVKRTRLSQKVSGAGSSGLAAGDGVEQTDDGVSEDASSPAQEVVPAPDTQPLDTDVGTDEIASDGNVDPYFDARVSNTAGDVLERDLLPFVPGPYYIPYPFDEGSKSGSPPYTKDDWEDCMESILVYDINNFTRILMFAGLPLIDSLHQLRLIELVGPHSQVRAFMRASCGDPGQVLPPSFSQISLYLFEGSLRVLSRGGGRGGDSSGGGSSGVEVMMWWGAVRLVVGVGEGVRGGDDDVAMVEEGGWRSDVVADGRKSARGWPDPAMAPEKEREEIEGLTALDQFPTPAETHRLRELSSVELFDQMSRCAQQTQIIKKQGTDLKQQKESTVYANQEVSGLKAELGSLKSKFERGLRMDRTDEEFKGLSQEVVGFIPDAKEKFDRVITAFPDTTFPFLDKPSSVTASLRANTYVQHSTSSPGTFGHTSTPEHLKKKKKFVEKGGPSAA</sequence>
<feature type="region of interest" description="Disordered" evidence="1">
    <location>
        <begin position="455"/>
        <end position="488"/>
    </location>
</feature>
<evidence type="ECO:0000313" key="2">
    <source>
        <dbReference type="EMBL" id="GJT70332.1"/>
    </source>
</evidence>